<feature type="domain" description="THUMP" evidence="3">
    <location>
        <begin position="217"/>
        <end position="322"/>
    </location>
</feature>
<evidence type="ECO:0000259" key="3">
    <source>
        <dbReference type="PROSITE" id="PS51165"/>
    </source>
</evidence>
<proteinExistence type="predicted"/>
<dbReference type="PROSITE" id="PS51165">
    <property type="entry name" value="THUMP"/>
    <property type="match status" value="1"/>
</dbReference>
<dbReference type="Gene3D" id="3.30.2300.10">
    <property type="entry name" value="THUMP superfamily"/>
    <property type="match status" value="1"/>
</dbReference>
<dbReference type="InterPro" id="IPR004114">
    <property type="entry name" value="THUMP_dom"/>
</dbReference>
<name>A0ABR4N2J3_9FUNG</name>
<dbReference type="Proteomes" id="UP001527925">
    <property type="component" value="Unassembled WGS sequence"/>
</dbReference>
<dbReference type="PANTHER" id="PTHR13452">
    <property type="entry name" value="THUMP DOMAIN CONTAINING PROTEIN 1-RELATED"/>
    <property type="match status" value="1"/>
</dbReference>
<feature type="compositionally biased region" description="Acidic residues" evidence="2">
    <location>
        <begin position="154"/>
        <end position="165"/>
    </location>
</feature>
<feature type="compositionally biased region" description="Low complexity" evidence="2">
    <location>
        <begin position="18"/>
        <end position="32"/>
    </location>
</feature>
<feature type="compositionally biased region" description="Acidic residues" evidence="2">
    <location>
        <begin position="133"/>
        <end position="146"/>
    </location>
</feature>
<dbReference type="EMBL" id="JADGIZ020000041">
    <property type="protein sequence ID" value="KAL2913778.1"/>
    <property type="molecule type" value="Genomic_DNA"/>
</dbReference>
<feature type="region of interest" description="Disordered" evidence="2">
    <location>
        <begin position="1"/>
        <end position="32"/>
    </location>
</feature>
<dbReference type="PANTHER" id="PTHR13452:SF10">
    <property type="entry name" value="THUMP DOMAIN-CONTAINING PROTEIN 1"/>
    <property type="match status" value="1"/>
</dbReference>
<reference evidence="4 5" key="1">
    <citation type="submission" date="2023-09" db="EMBL/GenBank/DDBJ databases">
        <title>Pangenome analysis of Batrachochytrium dendrobatidis and related Chytrids.</title>
        <authorList>
            <person name="Yacoub M.N."/>
            <person name="Stajich J.E."/>
            <person name="James T.Y."/>
        </authorList>
    </citation>
    <scope>NUCLEOTIDE SEQUENCE [LARGE SCALE GENOMIC DNA]</scope>
    <source>
        <strain evidence="4 5">JEL0888</strain>
    </source>
</reference>
<keyword evidence="5" id="KW-1185">Reference proteome</keyword>
<gene>
    <name evidence="4" type="ORF">HK105_206657</name>
</gene>
<dbReference type="Pfam" id="PF02926">
    <property type="entry name" value="THUMP"/>
    <property type="match status" value="1"/>
</dbReference>
<feature type="region of interest" description="Disordered" evidence="2">
    <location>
        <begin position="117"/>
        <end position="178"/>
    </location>
</feature>
<protein>
    <recommendedName>
        <fullName evidence="3">THUMP domain-containing protein</fullName>
    </recommendedName>
</protein>
<organism evidence="4 5">
    <name type="scientific">Polyrhizophydium stewartii</name>
    <dbReference type="NCBI Taxonomy" id="2732419"/>
    <lineage>
        <taxon>Eukaryota</taxon>
        <taxon>Fungi</taxon>
        <taxon>Fungi incertae sedis</taxon>
        <taxon>Chytridiomycota</taxon>
        <taxon>Chytridiomycota incertae sedis</taxon>
        <taxon>Chytridiomycetes</taxon>
        <taxon>Rhizophydiales</taxon>
        <taxon>Rhizophydiales incertae sedis</taxon>
        <taxon>Polyrhizophydium</taxon>
    </lineage>
</organism>
<accession>A0ABR4N2J3</accession>
<sequence>MKRSAHGRPAAAKRHRPSAASAAAPAATAAPAAAGTIPIRRGRFKARYLRKHAALLHRPRDDPARGLLVSTSVHAETRALGQIRALLDDLMVSLFPDHRTVWGPRPETLDIDLSVVADPSGVPAAPNVRGSDSDSDSDDQNDDQSDGDGHGDGEAEPAGDGEADASDAQVQPPKQRDRRFQAVDAACGGLLFMRFRVSVSPSEFIDKLVGATQRLQPNPGRCGGTPLTLIRLLPIDLVCAADIPSITAAAREVLDAHTEHLAARDTIAIVTEIRNCVGVSRDAIIAAVAPLLPSRMSVNLKSPSVVLMVSVFKSCCGIGLIDDYYQNKKLNVHAL</sequence>
<dbReference type="SUPFAM" id="SSF143437">
    <property type="entry name" value="THUMP domain-like"/>
    <property type="match status" value="1"/>
</dbReference>
<keyword evidence="1" id="KW-0694">RNA-binding</keyword>
<dbReference type="CDD" id="cd11717">
    <property type="entry name" value="THUMP_THUMPD1_like"/>
    <property type="match status" value="1"/>
</dbReference>
<comment type="caution">
    <text evidence="4">The sequence shown here is derived from an EMBL/GenBank/DDBJ whole genome shotgun (WGS) entry which is preliminary data.</text>
</comment>
<evidence type="ECO:0000256" key="1">
    <source>
        <dbReference type="PROSITE-ProRule" id="PRU00529"/>
    </source>
</evidence>
<evidence type="ECO:0000256" key="2">
    <source>
        <dbReference type="SAM" id="MobiDB-lite"/>
    </source>
</evidence>
<evidence type="ECO:0000313" key="4">
    <source>
        <dbReference type="EMBL" id="KAL2913778.1"/>
    </source>
</evidence>
<feature type="compositionally biased region" description="Basic residues" evidence="2">
    <location>
        <begin position="1"/>
        <end position="17"/>
    </location>
</feature>
<evidence type="ECO:0000313" key="5">
    <source>
        <dbReference type="Proteomes" id="UP001527925"/>
    </source>
</evidence>
<dbReference type="InterPro" id="IPR040183">
    <property type="entry name" value="THUMPD1-like"/>
</dbReference>